<dbReference type="Pfam" id="PF05938">
    <property type="entry name" value="Self-incomp_S1"/>
    <property type="match status" value="1"/>
</dbReference>
<reference evidence="8" key="5">
    <citation type="journal article" date="2018" name="Nat. Plants">
        <title>Whole-genome landscape of Medicago truncatula symbiotic genes.</title>
        <authorList>
            <person name="Pecrix Y."/>
            <person name="Gamas P."/>
            <person name="Carrere S."/>
        </authorList>
    </citation>
    <scope>NUCLEOTIDE SEQUENCE</scope>
    <source>
        <tissue evidence="8">Leaves</tissue>
    </source>
</reference>
<protein>
    <recommendedName>
        <fullName evidence="6">S-protein homolog</fullName>
    </recommendedName>
</protein>
<keyword evidence="3 6" id="KW-0713">Self-incompatibility</keyword>
<dbReference type="eggNOG" id="ENOG502S7CQ">
    <property type="taxonomic scope" value="Eukaryota"/>
</dbReference>
<evidence type="ECO:0000313" key="9">
    <source>
        <dbReference type="EnsemblPlants" id="AES60767"/>
    </source>
</evidence>
<evidence type="ECO:0000313" key="10">
    <source>
        <dbReference type="Proteomes" id="UP000002051"/>
    </source>
</evidence>
<evidence type="ECO:0000256" key="5">
    <source>
        <dbReference type="ARBA" id="ARBA00022729"/>
    </source>
</evidence>
<comment type="subcellular location">
    <subcellularLocation>
        <location evidence="1 6">Secreted</location>
    </subcellularLocation>
</comment>
<dbReference type="EMBL" id="CM001217">
    <property type="protein sequence ID" value="AES60767.1"/>
    <property type="molecule type" value="Genomic_DNA"/>
</dbReference>
<dbReference type="EMBL" id="PSQE01000001">
    <property type="protein sequence ID" value="RHN79889.1"/>
    <property type="molecule type" value="Genomic_DNA"/>
</dbReference>
<keyword evidence="10" id="KW-1185">Reference proteome</keyword>
<reference evidence="7 10" key="1">
    <citation type="journal article" date="2011" name="Nature">
        <title>The Medicago genome provides insight into the evolution of rhizobial symbioses.</title>
        <authorList>
            <person name="Young N.D."/>
            <person name="Debelle F."/>
            <person name="Oldroyd G.E."/>
            <person name="Geurts R."/>
            <person name="Cannon S.B."/>
            <person name="Udvardi M.K."/>
            <person name="Benedito V.A."/>
            <person name="Mayer K.F."/>
            <person name="Gouzy J."/>
            <person name="Schoof H."/>
            <person name="Van de Peer Y."/>
            <person name="Proost S."/>
            <person name="Cook D.R."/>
            <person name="Meyers B.C."/>
            <person name="Spannagl M."/>
            <person name="Cheung F."/>
            <person name="De Mita S."/>
            <person name="Krishnakumar V."/>
            <person name="Gundlach H."/>
            <person name="Zhou S."/>
            <person name="Mudge J."/>
            <person name="Bharti A.K."/>
            <person name="Murray J.D."/>
            <person name="Naoumkina M.A."/>
            <person name="Rosen B."/>
            <person name="Silverstein K.A."/>
            <person name="Tang H."/>
            <person name="Rombauts S."/>
            <person name="Zhao P.X."/>
            <person name="Zhou P."/>
            <person name="Barbe V."/>
            <person name="Bardou P."/>
            <person name="Bechner M."/>
            <person name="Bellec A."/>
            <person name="Berger A."/>
            <person name="Berges H."/>
            <person name="Bidwell S."/>
            <person name="Bisseling T."/>
            <person name="Choisne N."/>
            <person name="Couloux A."/>
            <person name="Denny R."/>
            <person name="Deshpande S."/>
            <person name="Dai X."/>
            <person name="Doyle J.J."/>
            <person name="Dudez A.M."/>
            <person name="Farmer A.D."/>
            <person name="Fouteau S."/>
            <person name="Franken C."/>
            <person name="Gibelin C."/>
            <person name="Gish J."/>
            <person name="Goldstein S."/>
            <person name="Gonzalez A.J."/>
            <person name="Green P.J."/>
            <person name="Hallab A."/>
            <person name="Hartog M."/>
            <person name="Hua A."/>
            <person name="Humphray S.J."/>
            <person name="Jeong D.H."/>
            <person name="Jing Y."/>
            <person name="Jocker A."/>
            <person name="Kenton S.M."/>
            <person name="Kim D.J."/>
            <person name="Klee K."/>
            <person name="Lai H."/>
            <person name="Lang C."/>
            <person name="Lin S."/>
            <person name="Macmil S.L."/>
            <person name="Magdelenat G."/>
            <person name="Matthews L."/>
            <person name="McCorrison J."/>
            <person name="Monaghan E.L."/>
            <person name="Mun J.H."/>
            <person name="Najar F.Z."/>
            <person name="Nicholson C."/>
            <person name="Noirot C."/>
            <person name="O'Bleness M."/>
            <person name="Paule C.R."/>
            <person name="Poulain J."/>
            <person name="Prion F."/>
            <person name="Qin B."/>
            <person name="Qu C."/>
            <person name="Retzel E.F."/>
            <person name="Riddle C."/>
            <person name="Sallet E."/>
            <person name="Samain S."/>
            <person name="Samson N."/>
            <person name="Sanders I."/>
            <person name="Saurat O."/>
            <person name="Scarpelli C."/>
            <person name="Schiex T."/>
            <person name="Segurens B."/>
            <person name="Severin A.J."/>
            <person name="Sherrier D.J."/>
            <person name="Shi R."/>
            <person name="Sims S."/>
            <person name="Singer S.R."/>
            <person name="Sinharoy S."/>
            <person name="Sterck L."/>
            <person name="Viollet A."/>
            <person name="Wang B.B."/>
            <person name="Wang K."/>
            <person name="Wang M."/>
            <person name="Wang X."/>
            <person name="Warfsmann J."/>
            <person name="Weissenbach J."/>
            <person name="White D.D."/>
            <person name="White J.D."/>
            <person name="Wiley G.B."/>
            <person name="Wincker P."/>
            <person name="Xing Y."/>
            <person name="Yang L."/>
            <person name="Yao Z."/>
            <person name="Ying F."/>
            <person name="Zhai J."/>
            <person name="Zhou L."/>
            <person name="Zuber A."/>
            <person name="Denarie J."/>
            <person name="Dixon R.A."/>
            <person name="May G.D."/>
            <person name="Schwartz D.C."/>
            <person name="Rogers J."/>
            <person name="Quetier F."/>
            <person name="Town C.D."/>
            <person name="Roe B.A."/>
        </authorList>
    </citation>
    <scope>NUCLEOTIDE SEQUENCE [LARGE SCALE GENOMIC DNA]</scope>
    <source>
        <strain evidence="7">A17</strain>
        <strain evidence="9 10">cv. Jemalong A17</strain>
    </source>
</reference>
<gene>
    <name evidence="7" type="ordered locus">MTR_1g068650</name>
    <name evidence="8" type="ORF">MtrunA17_Chr1g0182281</name>
</gene>
<evidence type="ECO:0000313" key="11">
    <source>
        <dbReference type="Proteomes" id="UP000265566"/>
    </source>
</evidence>
<dbReference type="AlphaFoldDB" id="G7IBM8"/>
<dbReference type="PANTHER" id="PTHR31232:SF43">
    <property type="entry name" value="S-PROTEIN HOMOLOG 29-RELATED"/>
    <property type="match status" value="1"/>
</dbReference>
<comment type="similarity">
    <text evidence="2 6">Belongs to the plant self-incompatibility (S1) protein family.</text>
</comment>
<dbReference type="GO" id="GO:0060320">
    <property type="term" value="P:rejection of self pollen"/>
    <property type="evidence" value="ECO:0007669"/>
    <property type="project" value="UniProtKB-KW"/>
</dbReference>
<dbReference type="Proteomes" id="UP000265566">
    <property type="component" value="Chromosome 1"/>
</dbReference>
<evidence type="ECO:0000256" key="1">
    <source>
        <dbReference type="ARBA" id="ARBA00004613"/>
    </source>
</evidence>
<dbReference type="Gramene" id="rna3743">
    <property type="protein sequence ID" value="RHN79889.1"/>
    <property type="gene ID" value="gene3743"/>
</dbReference>
<sequence>MTRAVARVGDLVTIYITNNITNYQVGVHCKDKNHDIGLQNINVGESYIFTLVPTFLIPRTLYFCSFSWPKGFHYFDIYVQSRDQEDCRPEKQCHWIIKESGPCKIKSGSVDCFNWNTNVVLGGKQLGHNLNM</sequence>
<reference evidence="11" key="4">
    <citation type="journal article" date="2018" name="Nat. Plants">
        <title>Whole-genome landscape of Medicago truncatula symbiotic genes.</title>
        <authorList>
            <person name="Pecrix Y."/>
            <person name="Staton S.E."/>
            <person name="Sallet E."/>
            <person name="Lelandais-Briere C."/>
            <person name="Moreau S."/>
            <person name="Carrere S."/>
            <person name="Blein T."/>
            <person name="Jardinaud M.F."/>
            <person name="Latrasse D."/>
            <person name="Zouine M."/>
            <person name="Zahm M."/>
            <person name="Kreplak J."/>
            <person name="Mayjonade B."/>
            <person name="Satge C."/>
            <person name="Perez M."/>
            <person name="Cauet S."/>
            <person name="Marande W."/>
            <person name="Chantry-Darmon C."/>
            <person name="Lopez-Roques C."/>
            <person name="Bouchez O."/>
            <person name="Berard A."/>
            <person name="Debelle F."/>
            <person name="Munos S."/>
            <person name="Bendahmane A."/>
            <person name="Berges H."/>
            <person name="Niebel A."/>
            <person name="Buitink J."/>
            <person name="Frugier F."/>
            <person name="Benhamed M."/>
            <person name="Crespi M."/>
            <person name="Gouzy J."/>
            <person name="Gamas P."/>
        </authorList>
    </citation>
    <scope>NUCLEOTIDE SEQUENCE [LARGE SCALE GENOMIC DNA]</scope>
    <source>
        <strain evidence="11">cv. Jemalong A17</strain>
    </source>
</reference>
<reference evidence="9" key="3">
    <citation type="submission" date="2015-04" db="UniProtKB">
        <authorList>
            <consortium name="EnsemblPlants"/>
        </authorList>
    </citation>
    <scope>IDENTIFICATION</scope>
    <source>
        <strain evidence="9">cv. Jemalong A17</strain>
    </source>
</reference>
<dbReference type="Proteomes" id="UP000002051">
    <property type="component" value="Unassembled WGS sequence"/>
</dbReference>
<evidence type="ECO:0000313" key="8">
    <source>
        <dbReference type="EMBL" id="RHN79889.1"/>
    </source>
</evidence>
<reference evidence="7 10" key="2">
    <citation type="journal article" date="2014" name="BMC Genomics">
        <title>An improved genome release (version Mt4.0) for the model legume Medicago truncatula.</title>
        <authorList>
            <person name="Tang H."/>
            <person name="Krishnakumar V."/>
            <person name="Bidwell S."/>
            <person name="Rosen B."/>
            <person name="Chan A."/>
            <person name="Zhou S."/>
            <person name="Gentzbittel L."/>
            <person name="Childs K.L."/>
            <person name="Yandell M."/>
            <person name="Gundlach H."/>
            <person name="Mayer K.F."/>
            <person name="Schwartz D.C."/>
            <person name="Town C.D."/>
        </authorList>
    </citation>
    <scope>GENOME REANNOTATION</scope>
    <source>
        <strain evidence="9 10">cv. Jemalong A17</strain>
    </source>
</reference>
<evidence type="ECO:0000256" key="2">
    <source>
        <dbReference type="ARBA" id="ARBA00005581"/>
    </source>
</evidence>
<dbReference type="EnsemblPlants" id="AES60767">
    <property type="protein sequence ID" value="AES60767"/>
    <property type="gene ID" value="MTR_1g068650"/>
</dbReference>
<accession>G7IBM8</accession>
<name>G7IBM8_MEDTR</name>
<dbReference type="GO" id="GO:0005576">
    <property type="term" value="C:extracellular region"/>
    <property type="evidence" value="ECO:0007669"/>
    <property type="project" value="UniProtKB-SubCell"/>
</dbReference>
<dbReference type="OMA" id="ANHRFDI"/>
<organism evidence="7 10">
    <name type="scientific">Medicago truncatula</name>
    <name type="common">Barrel medic</name>
    <name type="synonym">Medicago tribuloides</name>
    <dbReference type="NCBI Taxonomy" id="3880"/>
    <lineage>
        <taxon>Eukaryota</taxon>
        <taxon>Viridiplantae</taxon>
        <taxon>Streptophyta</taxon>
        <taxon>Embryophyta</taxon>
        <taxon>Tracheophyta</taxon>
        <taxon>Spermatophyta</taxon>
        <taxon>Magnoliopsida</taxon>
        <taxon>eudicotyledons</taxon>
        <taxon>Gunneridae</taxon>
        <taxon>Pentapetalae</taxon>
        <taxon>rosids</taxon>
        <taxon>fabids</taxon>
        <taxon>Fabales</taxon>
        <taxon>Fabaceae</taxon>
        <taxon>Papilionoideae</taxon>
        <taxon>50 kb inversion clade</taxon>
        <taxon>NPAAA clade</taxon>
        <taxon>Hologalegina</taxon>
        <taxon>IRL clade</taxon>
        <taxon>Trifolieae</taxon>
        <taxon>Medicago</taxon>
    </lineage>
</organism>
<keyword evidence="4 6" id="KW-0964">Secreted</keyword>
<dbReference type="PANTHER" id="PTHR31232">
    <property type="match status" value="1"/>
</dbReference>
<dbReference type="HOGENOM" id="CLU_125658_0_0_1"/>
<dbReference type="PaxDb" id="3880-AES60767"/>
<keyword evidence="5" id="KW-0732">Signal</keyword>
<proteinExistence type="inferred from homology"/>
<evidence type="ECO:0000256" key="3">
    <source>
        <dbReference type="ARBA" id="ARBA00022471"/>
    </source>
</evidence>
<evidence type="ECO:0000256" key="6">
    <source>
        <dbReference type="RuleBase" id="RU367044"/>
    </source>
</evidence>
<evidence type="ECO:0000313" key="7">
    <source>
        <dbReference type="EMBL" id="AES60767.1"/>
    </source>
</evidence>
<dbReference type="InterPro" id="IPR010264">
    <property type="entry name" value="Self-incomp_S1"/>
</dbReference>
<evidence type="ECO:0000256" key="4">
    <source>
        <dbReference type="ARBA" id="ARBA00022525"/>
    </source>
</evidence>